<dbReference type="InterPro" id="IPR000838">
    <property type="entry name" value="RNA_pol_sigma70_ECF_CS"/>
</dbReference>
<dbReference type="InterPro" id="IPR014284">
    <property type="entry name" value="RNA_pol_sigma-70_dom"/>
</dbReference>
<dbReference type="InterPro" id="IPR039425">
    <property type="entry name" value="RNA_pol_sigma-70-like"/>
</dbReference>
<feature type="domain" description="RNA polymerase sigma-70 region 2" evidence="7">
    <location>
        <begin position="28"/>
        <end position="94"/>
    </location>
</feature>
<comment type="similarity">
    <text evidence="1 6">Belongs to the sigma-70 factor family. ECF subfamily.</text>
</comment>
<dbReference type="EMBL" id="LFTY01000002">
    <property type="protein sequence ID" value="KMW59417.1"/>
    <property type="molecule type" value="Genomic_DNA"/>
</dbReference>
<dbReference type="PANTHER" id="PTHR43133:SF62">
    <property type="entry name" value="RNA POLYMERASE SIGMA FACTOR SIGZ"/>
    <property type="match status" value="1"/>
</dbReference>
<dbReference type="PROSITE" id="PS01063">
    <property type="entry name" value="SIGMA70_ECF"/>
    <property type="match status" value="1"/>
</dbReference>
<dbReference type="OrthoDB" id="9803470at2"/>
<dbReference type="RefSeq" id="WP_049644902.1">
    <property type="nucleotide sequence ID" value="NZ_LFTY01000002.1"/>
</dbReference>
<dbReference type="InterPro" id="IPR036388">
    <property type="entry name" value="WH-like_DNA-bd_sf"/>
</dbReference>
<evidence type="ECO:0000256" key="2">
    <source>
        <dbReference type="ARBA" id="ARBA00023015"/>
    </source>
</evidence>
<keyword evidence="10" id="KW-1185">Reference proteome</keyword>
<keyword evidence="5 6" id="KW-0804">Transcription</keyword>
<dbReference type="SUPFAM" id="SSF88946">
    <property type="entry name" value="Sigma2 domain of RNA polymerase sigma factors"/>
    <property type="match status" value="1"/>
</dbReference>
<evidence type="ECO:0000256" key="3">
    <source>
        <dbReference type="ARBA" id="ARBA00023082"/>
    </source>
</evidence>
<dbReference type="GO" id="GO:0006352">
    <property type="term" value="P:DNA-templated transcription initiation"/>
    <property type="evidence" value="ECO:0007669"/>
    <property type="project" value="InterPro"/>
</dbReference>
<evidence type="ECO:0000256" key="6">
    <source>
        <dbReference type="RuleBase" id="RU000716"/>
    </source>
</evidence>
<name>A0A0J9E9E6_9RHOB</name>
<comment type="caution">
    <text evidence="9">The sequence shown here is derived from an EMBL/GenBank/DDBJ whole genome shotgun (WGS) entry which is preliminary data.</text>
</comment>
<dbReference type="PANTHER" id="PTHR43133">
    <property type="entry name" value="RNA POLYMERASE ECF-TYPE SIGMA FACTO"/>
    <property type="match status" value="1"/>
</dbReference>
<reference evidence="9 10" key="1">
    <citation type="submission" date="2015-06" db="EMBL/GenBank/DDBJ databases">
        <title>Draft genome sequence of an Alphaproteobacteria species associated to the Mediterranean sponge Oscarella lobularis.</title>
        <authorList>
            <person name="Jourda C."/>
            <person name="Santini S."/>
            <person name="Claverie J.-M."/>
        </authorList>
    </citation>
    <scope>NUCLEOTIDE SEQUENCE [LARGE SCALE GENOMIC DNA]</scope>
    <source>
        <strain evidence="9">IGS</strain>
    </source>
</reference>
<dbReference type="CDD" id="cd06171">
    <property type="entry name" value="Sigma70_r4"/>
    <property type="match status" value="1"/>
</dbReference>
<dbReference type="GO" id="GO:0016987">
    <property type="term" value="F:sigma factor activity"/>
    <property type="evidence" value="ECO:0007669"/>
    <property type="project" value="UniProtKB-KW"/>
</dbReference>
<evidence type="ECO:0000256" key="5">
    <source>
        <dbReference type="ARBA" id="ARBA00023163"/>
    </source>
</evidence>
<keyword evidence="4 6" id="KW-0238">DNA-binding</keyword>
<keyword evidence="3 6" id="KW-0731">Sigma factor</keyword>
<dbReference type="Pfam" id="PF08281">
    <property type="entry name" value="Sigma70_r4_2"/>
    <property type="match status" value="1"/>
</dbReference>
<dbReference type="InterPro" id="IPR013249">
    <property type="entry name" value="RNA_pol_sigma70_r4_t2"/>
</dbReference>
<evidence type="ECO:0000259" key="7">
    <source>
        <dbReference type="Pfam" id="PF04542"/>
    </source>
</evidence>
<organism evidence="9 10">
    <name type="scientific">Candidatus Rhodobacter oscarellae</name>
    <dbReference type="NCBI Taxonomy" id="1675527"/>
    <lineage>
        <taxon>Bacteria</taxon>
        <taxon>Pseudomonadati</taxon>
        <taxon>Pseudomonadota</taxon>
        <taxon>Alphaproteobacteria</taxon>
        <taxon>Rhodobacterales</taxon>
        <taxon>Rhodobacter group</taxon>
        <taxon>Rhodobacter</taxon>
    </lineage>
</organism>
<proteinExistence type="inferred from homology"/>
<dbReference type="SUPFAM" id="SSF88659">
    <property type="entry name" value="Sigma3 and sigma4 domains of RNA polymerase sigma factors"/>
    <property type="match status" value="1"/>
</dbReference>
<evidence type="ECO:0000259" key="8">
    <source>
        <dbReference type="Pfam" id="PF08281"/>
    </source>
</evidence>
<dbReference type="Gene3D" id="1.10.10.10">
    <property type="entry name" value="Winged helix-like DNA-binding domain superfamily/Winged helix DNA-binding domain"/>
    <property type="match status" value="1"/>
</dbReference>
<sequence length="186" mass="21408">MQGIQEHAALEACLARVALKDRRAFDELYKLTSGRLFAVALRMMRSRSEAEDVLQEAYIRIWHRADSFRPGQARPISWLIAITRNLAIDKLRARTVPVAPIEMAEELPDDKPTPETAYAQSEVRAQINTCLEELDTKRAEAVRAAYLEGWSYQELATRFDTPLNTMRTWLRRSLLRLKACLEHARP</sequence>
<dbReference type="InterPro" id="IPR013325">
    <property type="entry name" value="RNA_pol_sigma_r2"/>
</dbReference>
<dbReference type="Gene3D" id="1.10.1740.10">
    <property type="match status" value="1"/>
</dbReference>
<gene>
    <name evidence="9" type="ORF">AIOL_004399</name>
</gene>
<dbReference type="PATRIC" id="fig|1675527.3.peg.4602"/>
<dbReference type="InterPro" id="IPR007627">
    <property type="entry name" value="RNA_pol_sigma70_r2"/>
</dbReference>
<accession>A0A0J9E9E6</accession>
<evidence type="ECO:0000256" key="4">
    <source>
        <dbReference type="ARBA" id="ARBA00023125"/>
    </source>
</evidence>
<evidence type="ECO:0000256" key="1">
    <source>
        <dbReference type="ARBA" id="ARBA00010641"/>
    </source>
</evidence>
<dbReference type="STRING" id="1675527.AIOL_004399"/>
<dbReference type="AlphaFoldDB" id="A0A0J9E9E6"/>
<dbReference type="Pfam" id="PF04542">
    <property type="entry name" value="Sigma70_r2"/>
    <property type="match status" value="1"/>
</dbReference>
<dbReference type="InterPro" id="IPR013324">
    <property type="entry name" value="RNA_pol_sigma_r3/r4-like"/>
</dbReference>
<evidence type="ECO:0000313" key="9">
    <source>
        <dbReference type="EMBL" id="KMW59417.1"/>
    </source>
</evidence>
<evidence type="ECO:0000313" key="10">
    <source>
        <dbReference type="Proteomes" id="UP000037178"/>
    </source>
</evidence>
<protein>
    <recommendedName>
        <fullName evidence="6">RNA polymerase sigma factor</fullName>
    </recommendedName>
</protein>
<dbReference type="NCBIfam" id="TIGR02937">
    <property type="entry name" value="sigma70-ECF"/>
    <property type="match status" value="1"/>
</dbReference>
<dbReference type="Proteomes" id="UP000037178">
    <property type="component" value="Unassembled WGS sequence"/>
</dbReference>
<keyword evidence="2 6" id="KW-0805">Transcription regulation</keyword>
<feature type="domain" description="RNA polymerase sigma factor 70 region 4 type 2" evidence="8">
    <location>
        <begin position="125"/>
        <end position="177"/>
    </location>
</feature>
<dbReference type="GO" id="GO:0003677">
    <property type="term" value="F:DNA binding"/>
    <property type="evidence" value="ECO:0007669"/>
    <property type="project" value="UniProtKB-KW"/>
</dbReference>